<name>A0ACB8U3N4_9APHY</name>
<protein>
    <submittedName>
        <fullName evidence="1">Aldo/keto reductase</fullName>
    </submittedName>
</protein>
<gene>
    <name evidence="1" type="ORF">BDY19DRAFT_154974</name>
</gene>
<dbReference type="EMBL" id="MU274912">
    <property type="protein sequence ID" value="KAI0088896.1"/>
    <property type="molecule type" value="Genomic_DNA"/>
</dbReference>
<dbReference type="Proteomes" id="UP001055072">
    <property type="component" value="Unassembled WGS sequence"/>
</dbReference>
<keyword evidence="2" id="KW-1185">Reference proteome</keyword>
<proteinExistence type="predicted"/>
<evidence type="ECO:0000313" key="2">
    <source>
        <dbReference type="Proteomes" id="UP001055072"/>
    </source>
</evidence>
<sequence length="246" mass="27374">MGRNDDAYQAVITALKLGYRHVDTADMYGNEYGVGKAVRDSGLKREEVFVTTKIPGGTTDPAASIEKSLKNFDLGYVDLWLIHSPHGGKETRLKLWKTLLQAKAQGRAHDIGVSNYGIKHLKEIREAGLEAPAVNQIELHPFCTQEPIVKYCNEHGIVVSAFCPLVRGDFSDPVLQEVATKVNKHPAQVLVRWSIQRGFIPLPRSSKAERIASNADVFGFELSKEDMEALNSRPQKPISWNPVDQE</sequence>
<reference evidence="1" key="1">
    <citation type="journal article" date="2021" name="Environ. Microbiol.">
        <title>Gene family expansions and transcriptome signatures uncover fungal adaptations to wood decay.</title>
        <authorList>
            <person name="Hage H."/>
            <person name="Miyauchi S."/>
            <person name="Viragh M."/>
            <person name="Drula E."/>
            <person name="Min B."/>
            <person name="Chaduli D."/>
            <person name="Navarro D."/>
            <person name="Favel A."/>
            <person name="Norest M."/>
            <person name="Lesage-Meessen L."/>
            <person name="Balint B."/>
            <person name="Merenyi Z."/>
            <person name="de Eugenio L."/>
            <person name="Morin E."/>
            <person name="Martinez A.T."/>
            <person name="Baldrian P."/>
            <person name="Stursova M."/>
            <person name="Martinez M.J."/>
            <person name="Novotny C."/>
            <person name="Magnuson J.K."/>
            <person name="Spatafora J.W."/>
            <person name="Maurice S."/>
            <person name="Pangilinan J."/>
            <person name="Andreopoulos W."/>
            <person name="LaButti K."/>
            <person name="Hundley H."/>
            <person name="Na H."/>
            <person name="Kuo A."/>
            <person name="Barry K."/>
            <person name="Lipzen A."/>
            <person name="Henrissat B."/>
            <person name="Riley R."/>
            <person name="Ahrendt S."/>
            <person name="Nagy L.G."/>
            <person name="Grigoriev I.V."/>
            <person name="Martin F."/>
            <person name="Rosso M.N."/>
        </authorList>
    </citation>
    <scope>NUCLEOTIDE SEQUENCE</scope>
    <source>
        <strain evidence="1">CBS 384.51</strain>
    </source>
</reference>
<accession>A0ACB8U3N4</accession>
<evidence type="ECO:0000313" key="1">
    <source>
        <dbReference type="EMBL" id="KAI0088896.1"/>
    </source>
</evidence>
<organism evidence="1 2">
    <name type="scientific">Irpex rosettiformis</name>
    <dbReference type="NCBI Taxonomy" id="378272"/>
    <lineage>
        <taxon>Eukaryota</taxon>
        <taxon>Fungi</taxon>
        <taxon>Dikarya</taxon>
        <taxon>Basidiomycota</taxon>
        <taxon>Agaricomycotina</taxon>
        <taxon>Agaricomycetes</taxon>
        <taxon>Polyporales</taxon>
        <taxon>Irpicaceae</taxon>
        <taxon>Irpex</taxon>
    </lineage>
</organism>
<comment type="caution">
    <text evidence="1">The sequence shown here is derived from an EMBL/GenBank/DDBJ whole genome shotgun (WGS) entry which is preliminary data.</text>
</comment>